<feature type="active site" description="Acyl-thioester intermediate" evidence="2">
    <location>
        <position position="234"/>
    </location>
</feature>
<organism evidence="4 5">
    <name type="scientific">Bifidobacterium adolescentis</name>
    <dbReference type="NCBI Taxonomy" id="1680"/>
    <lineage>
        <taxon>Bacteria</taxon>
        <taxon>Bacillati</taxon>
        <taxon>Actinomycetota</taxon>
        <taxon>Actinomycetes</taxon>
        <taxon>Bifidobacteriales</taxon>
        <taxon>Bifidobacteriaceae</taxon>
        <taxon>Bifidobacterium</taxon>
    </lineage>
</organism>
<dbReference type="InterPro" id="IPR023365">
    <property type="entry name" value="Sortase_dom-sf"/>
</dbReference>
<protein>
    <submittedName>
        <fullName evidence="4">Class C sortase</fullName>
    </submittedName>
</protein>
<keyword evidence="3" id="KW-0472">Membrane</keyword>
<evidence type="ECO:0000256" key="1">
    <source>
        <dbReference type="ARBA" id="ARBA00022801"/>
    </source>
</evidence>
<keyword evidence="3" id="KW-0812">Transmembrane</keyword>
<comment type="caution">
    <text evidence="4">The sequence shown here is derived from an EMBL/GenBank/DDBJ whole genome shotgun (WGS) entry which is preliminary data.</text>
</comment>
<dbReference type="Gene3D" id="2.40.260.10">
    <property type="entry name" value="Sortase"/>
    <property type="match status" value="1"/>
</dbReference>
<evidence type="ECO:0000313" key="4">
    <source>
        <dbReference type="EMBL" id="MCQ4793670.1"/>
    </source>
</evidence>
<proteinExistence type="predicted"/>
<dbReference type="RefSeq" id="WP_256134673.1">
    <property type="nucleotide sequence ID" value="NZ_JANFYM010000012.1"/>
</dbReference>
<dbReference type="EMBL" id="JANFYM010000012">
    <property type="protein sequence ID" value="MCQ4793670.1"/>
    <property type="molecule type" value="Genomic_DNA"/>
</dbReference>
<dbReference type="AlphaFoldDB" id="A0AAW5JW02"/>
<gene>
    <name evidence="4" type="ORF">NE692_09425</name>
</gene>
<evidence type="ECO:0000256" key="2">
    <source>
        <dbReference type="PIRSR" id="PIRSR605754-1"/>
    </source>
</evidence>
<dbReference type="Proteomes" id="UP001206013">
    <property type="component" value="Unassembled WGS sequence"/>
</dbReference>
<dbReference type="SUPFAM" id="SSF63817">
    <property type="entry name" value="Sortase"/>
    <property type="match status" value="1"/>
</dbReference>
<evidence type="ECO:0000256" key="3">
    <source>
        <dbReference type="SAM" id="Phobius"/>
    </source>
</evidence>
<dbReference type="NCBIfam" id="TIGR01076">
    <property type="entry name" value="sortase_fam"/>
    <property type="match status" value="1"/>
</dbReference>
<dbReference type="InterPro" id="IPR042002">
    <property type="entry name" value="Sortase_C"/>
</dbReference>
<sequence>MGGVLGKHTAKPKGLGNRAIAGLLCLILSALSGTIPFILMISNSSQSNRLADSHIQAVENTDVKRIAQEYADAQAYNQRLYEEGQPILGEAEDPWTGVNKSETDNTYRKQLSTPKDGVMATIKYPRLGINLPIRHGTSQNVLAAGAGHLYGSSLPVGGKNTHTVISAHTGLADQLMFDKLRGFGSEAKKSDVFYLITAGHTLAYKVTNISVVDPSDFSKLKIVVGKDLATLLTCTPYGINNKRLLVTGTRASMPHPAPKPENAPKDHTNQWLMLYVGGFWLVVIIITILIIRRKNHAKKEH</sequence>
<name>A0AAW5JW02_BIFAD</name>
<feature type="transmembrane region" description="Helical" evidence="3">
    <location>
        <begin position="20"/>
        <end position="41"/>
    </location>
</feature>
<dbReference type="InterPro" id="IPR005754">
    <property type="entry name" value="Sortase"/>
</dbReference>
<evidence type="ECO:0000313" key="5">
    <source>
        <dbReference type="Proteomes" id="UP001206013"/>
    </source>
</evidence>
<reference evidence="4" key="1">
    <citation type="submission" date="2022-06" db="EMBL/GenBank/DDBJ databases">
        <title>Isolation of gut microbiota from human fecal samples.</title>
        <authorList>
            <person name="Pamer E.G."/>
            <person name="Barat B."/>
            <person name="Waligurski E."/>
            <person name="Medina S."/>
            <person name="Paddock L."/>
            <person name="Mostad J."/>
        </authorList>
    </citation>
    <scope>NUCLEOTIDE SEQUENCE</scope>
    <source>
        <strain evidence="4">SL.1.01</strain>
    </source>
</reference>
<accession>A0AAW5JW02</accession>
<dbReference type="GO" id="GO:0016787">
    <property type="term" value="F:hydrolase activity"/>
    <property type="evidence" value="ECO:0007669"/>
    <property type="project" value="UniProtKB-KW"/>
</dbReference>
<dbReference type="CDD" id="cd05827">
    <property type="entry name" value="Sortase_C"/>
    <property type="match status" value="1"/>
</dbReference>
<keyword evidence="1" id="KW-0378">Hydrolase</keyword>
<feature type="transmembrane region" description="Helical" evidence="3">
    <location>
        <begin position="271"/>
        <end position="291"/>
    </location>
</feature>
<dbReference type="Pfam" id="PF04203">
    <property type="entry name" value="Sortase"/>
    <property type="match status" value="1"/>
</dbReference>
<dbReference type="NCBIfam" id="NF033745">
    <property type="entry name" value="class_C_sortase"/>
    <property type="match status" value="1"/>
</dbReference>
<feature type="active site" description="Proton donor/acceptor" evidence="2">
    <location>
        <position position="168"/>
    </location>
</feature>
<keyword evidence="3" id="KW-1133">Transmembrane helix</keyword>